<dbReference type="SUPFAM" id="SSF49313">
    <property type="entry name" value="Cadherin-like"/>
    <property type="match status" value="7"/>
</dbReference>
<evidence type="ECO:0000313" key="5">
    <source>
        <dbReference type="Proteomes" id="UP000830583"/>
    </source>
</evidence>
<sequence>MKNFMRLFVASILIAFYQPTAAQSLVVNEVLASNSAVNIDEDDSYQDWVELFNNTPNPINLAGYGLSDNPNILFKWVFPSVTINPGSYLIIWCSNKNRTIPGQPLHTNFAISADGETISLTNPDGIVIDFAPPTPMLANISFGRSPNGTGSFVFFQTPTPAAENIGAGYTGTLNPPQFSQNSGFFTTGFDLTISSEDEDVTILYTIDGSEPDENNLAGTTYSYKNQYPRLPGQEFGPFLSNTFETLTYTEPISIIDRSPLPNKISMISSTYDFVAPYLPDVPIFKSTVVRAKVIKPGAMASDVVTRNYFITPQGNNQFSLPVVSLSIDEDKLFEYNDGIYVAGKDFDTWRTNNPNQVPDWEIGNFARKGVTSEREANFSYFVDGNEVINQNIGIRIRGNYSRVYPSKSFNFYAKSEYGDNDMDYAFFSDRTDESYTRLSLKNSSGDFYHTNFRDPLNHELIKGLRVQTEAYQPTITFINGEFYGILSFREKYDDKFFKRVYNIDEDEIDVLENNAIEEEGDNVHYLQMINYVQNNSLANEENYDYIQTQMDTDNFQDYFISNIFFQNVDWPGNNIVYWRKRTAQFEPTAPYGSDGRWRWAIHDMDSTFGLSGGSIAINSLANATAVGGTSWPNPDWSTLLLRKLLENDEFKYEFITRFADVMNTYFHTDRILTRIEEMKTVIAPEMPRQYVRWKAPSSDYSWNYFLNKLILFSNERPEIQRGHIRDKFEIANDIDVTVDVSNDEHGFIKVNTIEIVPTIPGITANPYPWTGIYYSNIPVKLKAIAKTGYVFSHWEGASTSTEEEIIIDSADSFSVTAVFIPEGFSIEESEPIYFWMMNSALPNDAPIVSINSTFEVLTEGVLDFQSCLEGYPFTNAHPNWRKASMERRNSPTAINYIPEANNNLAFGASNMRGLQIKQPFQFEGLENAMLFNFSTEGYKDIIFSFAAKDENAADAIVVDYSISEGDPVWITTDLTETSLPLSSDFELFEVDFSAVSGSVNNPNFKVRLRFTGQNMTIDNGDRVTFNNFSVKGVQLPLQYPTPNVFTVGVEISPLIPTVTAVADSYSIEPTLPNGLSFDETTGIISGTPIELSSAINYTVTATNSGGSTSFVLSIEVIDVAPSSLTYSTPNVYIINEAISNLVPTISGGAVLNYSIEPSLQNGLSFDESIGIISGTPTELSAVTDYTVTATNSGGSTSFVLSIEVIDVAPSSLTYSTPNVYTINEAISNLVPTISGGAVLNYSIEPSLPNGLSFDESTGIISGTPTELSSATNYTVTAINSGGSTSFVLSIEVIDVAPSSLAYSTPNVYTINETITNLVPTISGGAVLDYSIEPTLPNGLSFDESTGIISGTPTELSSATNYTVTAINSGGSTSFVLSIEVIDVAPSSLAYSTPNVYTINETITNLVPTISGGAVLDYSIEPTLPNGLSFDETTGIISGTPTELSSATDYTVTATNSGGSTSFVLSIEVIDVAPSSLTYSTPNVYTINETITNLVPTISGGAVLDYSIEPTLPNGLSFDETTGIISGTPTELSSATDYTVTATNSGGSTSFILSIEVIDVAPSSLTYSTPNVYTINEAISNLVPTISGGAVLNYSIEPSLPNGLSFDESTGIISGTPTELSSATNYTVTATNSGGSTNFMLSIEVIEPLSIDDALKSGFVLYPNPFESSINVIHSFGRVNYTLYSLDGKLIRNGILDSSELVMPELPNGTYLLQLETEGKIQNFKIIKK</sequence>
<accession>A0ABY4KAS9</accession>
<evidence type="ECO:0000256" key="2">
    <source>
        <dbReference type="SAM" id="SignalP"/>
    </source>
</evidence>
<keyword evidence="5" id="KW-1185">Reference proteome</keyword>
<keyword evidence="1 2" id="KW-0732">Signal</keyword>
<dbReference type="EMBL" id="CP096205">
    <property type="protein sequence ID" value="UPQ77900.1"/>
    <property type="molecule type" value="Genomic_DNA"/>
</dbReference>
<dbReference type="Pfam" id="PF08757">
    <property type="entry name" value="CotH"/>
    <property type="match status" value="1"/>
</dbReference>
<dbReference type="RefSeq" id="WP_248432850.1">
    <property type="nucleotide sequence ID" value="NZ_CP096205.1"/>
</dbReference>
<dbReference type="InterPro" id="IPR013783">
    <property type="entry name" value="Ig-like_fold"/>
</dbReference>
<dbReference type="InterPro" id="IPR001322">
    <property type="entry name" value="Lamin_tail_dom"/>
</dbReference>
<feature type="chain" id="PRO_5047115099" evidence="2">
    <location>
        <begin position="22"/>
        <end position="1728"/>
    </location>
</feature>
<dbReference type="InterPro" id="IPR014867">
    <property type="entry name" value="Spore_coat_CotH_CotH2/3/7"/>
</dbReference>
<protein>
    <submittedName>
        <fullName evidence="4">Ig domain-containing protein</fullName>
    </submittedName>
</protein>
<dbReference type="InterPro" id="IPR015919">
    <property type="entry name" value="Cadherin-like_sf"/>
</dbReference>
<proteinExistence type="predicted"/>
<dbReference type="InterPro" id="IPR036415">
    <property type="entry name" value="Lamin_tail_dom_sf"/>
</dbReference>
<evidence type="ECO:0000259" key="3">
    <source>
        <dbReference type="PROSITE" id="PS51841"/>
    </source>
</evidence>
<evidence type="ECO:0000256" key="1">
    <source>
        <dbReference type="ARBA" id="ARBA00022729"/>
    </source>
</evidence>
<dbReference type="Proteomes" id="UP000830583">
    <property type="component" value="Chromosome"/>
</dbReference>
<reference evidence="4" key="1">
    <citation type="submission" date="2022-04" db="EMBL/GenBank/DDBJ databases">
        <title>Consumption of N2O by Flavobacterium azooxidireducens sp. nov. isolated from Decomposing Leaf Litter of Phragmites australis (Cav.).</title>
        <authorList>
            <person name="Behrendt U."/>
            <person name="Spanner T."/>
            <person name="Augustin J."/>
            <person name="Horn M.A."/>
            <person name="Kolb S."/>
            <person name="Ulrich A."/>
        </authorList>
    </citation>
    <scope>NUCLEOTIDE SEQUENCE</scope>
    <source>
        <strain evidence="4">IGB 4-14</strain>
    </source>
</reference>
<feature type="domain" description="LTD" evidence="3">
    <location>
        <begin position="18"/>
        <end position="135"/>
    </location>
</feature>
<evidence type="ECO:0000313" key="4">
    <source>
        <dbReference type="EMBL" id="UPQ77900.1"/>
    </source>
</evidence>
<dbReference type="Pfam" id="PF00932">
    <property type="entry name" value="LTD"/>
    <property type="match status" value="1"/>
</dbReference>
<dbReference type="Pfam" id="PF05345">
    <property type="entry name" value="He_PIG"/>
    <property type="match status" value="7"/>
</dbReference>
<dbReference type="InterPro" id="IPR026876">
    <property type="entry name" value="Fn3_assoc_repeat"/>
</dbReference>
<dbReference type="Gene3D" id="2.60.40.1260">
    <property type="entry name" value="Lamin Tail domain"/>
    <property type="match status" value="1"/>
</dbReference>
<feature type="signal peptide" evidence="2">
    <location>
        <begin position="1"/>
        <end position="21"/>
    </location>
</feature>
<gene>
    <name evidence="4" type="ORF">M0M57_09675</name>
</gene>
<dbReference type="PROSITE" id="PS51841">
    <property type="entry name" value="LTD"/>
    <property type="match status" value="1"/>
</dbReference>
<dbReference type="PANTHER" id="PTHR35812">
    <property type="entry name" value="LIPOPROTEIN"/>
    <property type="match status" value="1"/>
</dbReference>
<dbReference type="Gene3D" id="2.60.40.10">
    <property type="entry name" value="Immunoglobulins"/>
    <property type="match status" value="7"/>
</dbReference>
<dbReference type="PANTHER" id="PTHR35812:SF1">
    <property type="entry name" value="LIPOPROTEIN"/>
    <property type="match status" value="1"/>
</dbReference>
<name>A0ABY4KAS9_9FLAO</name>
<dbReference type="Pfam" id="PF13287">
    <property type="entry name" value="Fn3_assoc"/>
    <property type="match status" value="1"/>
</dbReference>
<dbReference type="SUPFAM" id="SSF74853">
    <property type="entry name" value="Lamin A/C globular tail domain"/>
    <property type="match status" value="1"/>
</dbReference>
<dbReference type="InterPro" id="IPR026444">
    <property type="entry name" value="Secre_tail"/>
</dbReference>
<dbReference type="NCBIfam" id="TIGR04183">
    <property type="entry name" value="Por_Secre_tail"/>
    <property type="match status" value="1"/>
</dbReference>
<organism evidence="4 5">
    <name type="scientific">Flavobacterium azooxidireducens</name>
    <dbReference type="NCBI Taxonomy" id="1871076"/>
    <lineage>
        <taxon>Bacteria</taxon>
        <taxon>Pseudomonadati</taxon>
        <taxon>Bacteroidota</taxon>
        <taxon>Flavobacteriia</taxon>
        <taxon>Flavobacteriales</taxon>
        <taxon>Flavobacteriaceae</taxon>
        <taxon>Flavobacterium</taxon>
    </lineage>
</organism>